<dbReference type="GO" id="GO:0016301">
    <property type="term" value="F:kinase activity"/>
    <property type="evidence" value="ECO:0007669"/>
    <property type="project" value="InterPro"/>
</dbReference>
<evidence type="ECO:0000259" key="1">
    <source>
        <dbReference type="PROSITE" id="PS51459"/>
    </source>
</evidence>
<dbReference type="PANTHER" id="PTHR35810">
    <property type="entry name" value="CYTOPLASMIC PROTEIN-RELATED"/>
    <property type="match status" value="1"/>
</dbReference>
<dbReference type="SUPFAM" id="SSF140931">
    <property type="entry name" value="Fic-like"/>
    <property type="match status" value="1"/>
</dbReference>
<evidence type="ECO:0000259" key="2">
    <source>
        <dbReference type="PROSITE" id="PS51750"/>
    </source>
</evidence>
<sequence>MSKQKDLIIYQLENGALELKADFETDTIWASQKDIANIFSIDRTVVNRHINNIFKDAELDESLVSANFAHTTKHGALDNKTQTREIKFYSLDIILAVGYRTNSTNSSKAIQFRKWATQTLKQHIIQGYTVNESKVENDPNFLIEVMSKIKVLAQKQINNNDTLELIKTFSYTWFSLQSYDEQKFPKTNTTNDISISVDNLYKDLAQLKIDLITKKEATALFAQEKTKASLESIVNNVFQNVFGQELYPSVEEKCAHLLYFIIKNHPFNDGNKRSGAFAFIWLLQKFEYNHRITPETLATLTILIAESQPKDKDKMIGMILLLLAGHTAYLK</sequence>
<dbReference type="Pfam" id="PF02661">
    <property type="entry name" value="Fic"/>
    <property type="match status" value="1"/>
</dbReference>
<dbReference type="InterPro" id="IPR036597">
    <property type="entry name" value="Fido-like_dom_sf"/>
</dbReference>
<evidence type="ECO:0000313" key="3">
    <source>
        <dbReference type="EMBL" id="QIV96820.1"/>
    </source>
</evidence>
<feature type="domain" description="Bro-N" evidence="2">
    <location>
        <begin position="4"/>
        <end position="127"/>
    </location>
</feature>
<dbReference type="KEGG" id="aii:E4K63_04485"/>
<dbReference type="Pfam" id="PF13310">
    <property type="entry name" value="Virulence_RhuM"/>
    <property type="match status" value="1"/>
</dbReference>
<feature type="domain" description="Fido" evidence="1">
    <location>
        <begin position="195"/>
        <end position="324"/>
    </location>
</feature>
<dbReference type="RefSeq" id="WP_133942500.1">
    <property type="nucleotide sequence ID" value="NZ_CP038241.1"/>
</dbReference>
<dbReference type="Proteomes" id="UP000502004">
    <property type="component" value="Chromosome"/>
</dbReference>
<reference evidence="3 4" key="1">
    <citation type="submission" date="2019-03" db="EMBL/GenBank/DDBJ databases">
        <title>Complete Genome Sequence of Allofrancisella inopinata Strain SYSU YG23 Isolated from Water-Cooling Systems in China.</title>
        <authorList>
            <person name="Ohrman C."/>
            <person name="Uneklint I."/>
            <person name="Sjodin A."/>
        </authorList>
    </citation>
    <scope>NUCLEOTIDE SEQUENCE [LARGE SCALE GENOMIC DNA]</scope>
    <source>
        <strain evidence="3 4">SYSU YG23</strain>
    </source>
</reference>
<proteinExistence type="predicted"/>
<dbReference type="PROSITE" id="PS51459">
    <property type="entry name" value="FIDO"/>
    <property type="match status" value="1"/>
</dbReference>
<dbReference type="InterPro" id="IPR006440">
    <property type="entry name" value="Doc"/>
</dbReference>
<evidence type="ECO:0000313" key="4">
    <source>
        <dbReference type="Proteomes" id="UP000502004"/>
    </source>
</evidence>
<dbReference type="InterPro" id="IPR003497">
    <property type="entry name" value="BRO_N_domain"/>
</dbReference>
<dbReference type="EMBL" id="CP038241">
    <property type="protein sequence ID" value="QIV96820.1"/>
    <property type="molecule type" value="Genomic_DNA"/>
</dbReference>
<dbReference type="PROSITE" id="PS51750">
    <property type="entry name" value="BRO_N"/>
    <property type="match status" value="1"/>
</dbReference>
<protein>
    <submittedName>
        <fullName evidence="3">Fic/DOC family protein</fullName>
    </submittedName>
</protein>
<accession>A0AAE6YIY0</accession>
<dbReference type="InterPro" id="IPR003812">
    <property type="entry name" value="Fido"/>
</dbReference>
<name>A0AAE6YIY0_9GAMM</name>
<dbReference type="InterPro" id="IPR011204">
    <property type="entry name" value="Virulence_RhuM-like"/>
</dbReference>
<organism evidence="3 4">
    <name type="scientific">Allofrancisella inopinata</name>
    <dbReference type="NCBI Taxonomy" id="1085647"/>
    <lineage>
        <taxon>Bacteria</taxon>
        <taxon>Pseudomonadati</taxon>
        <taxon>Pseudomonadota</taxon>
        <taxon>Gammaproteobacteria</taxon>
        <taxon>Thiotrichales</taxon>
        <taxon>Francisellaceae</taxon>
        <taxon>Allofrancisella</taxon>
    </lineage>
</organism>
<dbReference type="AlphaFoldDB" id="A0AAE6YIY0"/>
<dbReference type="Gene3D" id="1.20.120.1870">
    <property type="entry name" value="Fic/DOC protein, Fido domain"/>
    <property type="match status" value="1"/>
</dbReference>
<dbReference type="PANTHER" id="PTHR35810:SF1">
    <property type="entry name" value="CYTOPLASMIC PROTEIN"/>
    <property type="match status" value="1"/>
</dbReference>
<dbReference type="InterPro" id="IPR053737">
    <property type="entry name" value="Type_II_TA_Toxin"/>
</dbReference>
<gene>
    <name evidence="3" type="ORF">E4K63_04485</name>
</gene>
<keyword evidence="4" id="KW-1185">Reference proteome</keyword>
<dbReference type="NCBIfam" id="TIGR01550">
    <property type="entry name" value="DOC_P1"/>
    <property type="match status" value="1"/>
</dbReference>